<sequence>MPSRTVRLLLACTSIIPVGYAFAAQAEEKPANDTTVLEQVLVKGNRVSAQKGGATDTPLATQVSREKLDNKQITSVQDLGRVEEPGVNFNRSTGAVNIRGLEGSRVLTTVDGIPLPYLSDTTRSNTGGSDTVNFSALSSVDVMRGADSSRAGAGALGGVLAYRTLEPADLIGQGKTWGGVAKTTYDSSDRSWQGTVAVATKIDGTSVLFQGSYKKGHETSTNGSVGGYSTTRTKANPSDFNEHNLLFKLRQELADGHTIGLTAERYRKDRDTDARTNQSTTGNYRPGNYNTQKDADRDRVSIDYKYESESKDSFIDNAWASLYYQKLGALDGYTGYRSTSIIGPIVRRNTTSEQDYGLVGAMQKSVELGGYNHLFTFGFDLATLSMHQYSAGSDNCPAKPASGVYTGASSGCNNLHTNQADTPKVDGNRVGLYLDDTIELGATGLKLTPGLRFDWVQYDPKMTDAFARNASKPSLPGSFEDTAVSPKVRLGYDLAPQTEIYAQWAMGFRAPTANELYSRFGADGTYLRIGNSDLESETSNGFELGANLGDERFGGRISLFYNRYKNFIDSRSLTAAEAAAIGLNLNDYRQGGITQFRNINDAEIYGLEVSGHKVFDSGFRIGGSLAALSSKDLDNDTFIRSVAPLKAVASFGYDTEHWGVGVDVIGVAQSKKDDGKGGTYFQTPGYGLVDLTAWWEPEQAKGLRINAGIYNVFDKTYYDYSTVRTNSATQAREYYSESGRSFKISLTQRF</sequence>
<evidence type="ECO:0000256" key="3">
    <source>
        <dbReference type="ARBA" id="ARBA00022448"/>
    </source>
</evidence>
<evidence type="ECO:0000256" key="11">
    <source>
        <dbReference type="PROSITE-ProRule" id="PRU01360"/>
    </source>
</evidence>
<comment type="caution">
    <text evidence="18">The sequence shown here is derived from an EMBL/GenBank/DDBJ whole genome shotgun (WGS) entry which is preliminary data.</text>
</comment>
<gene>
    <name evidence="18" type="ORF">Q2T52_13270</name>
</gene>
<proteinExistence type="inferred from homology"/>
<dbReference type="InterPro" id="IPR036942">
    <property type="entry name" value="Beta-barrel_TonB_sf"/>
</dbReference>
<evidence type="ECO:0000259" key="16">
    <source>
        <dbReference type="Pfam" id="PF00593"/>
    </source>
</evidence>
<keyword evidence="10 11" id="KW-0998">Cell outer membrane</keyword>
<name>A0ABT8SYK1_9HYPH</name>
<organism evidence="18 19">
    <name type="scientific">Rhizobium oryzicola</name>
    <dbReference type="NCBI Taxonomy" id="1232668"/>
    <lineage>
        <taxon>Bacteria</taxon>
        <taxon>Pseudomonadati</taxon>
        <taxon>Pseudomonadota</taxon>
        <taxon>Alphaproteobacteria</taxon>
        <taxon>Hyphomicrobiales</taxon>
        <taxon>Rhizobiaceae</taxon>
        <taxon>Rhizobium/Agrobacterium group</taxon>
        <taxon>Rhizobium</taxon>
    </lineage>
</organism>
<keyword evidence="5 11" id="KW-0812">Transmembrane</keyword>
<comment type="similarity">
    <text evidence="2 11 13">Belongs to the TonB-dependent receptor family.</text>
</comment>
<evidence type="ECO:0000256" key="15">
    <source>
        <dbReference type="SAM" id="SignalP"/>
    </source>
</evidence>
<evidence type="ECO:0000256" key="2">
    <source>
        <dbReference type="ARBA" id="ARBA00009810"/>
    </source>
</evidence>
<comment type="subcellular location">
    <subcellularLocation>
        <location evidence="1 11">Cell outer membrane</location>
        <topology evidence="1 11">Multi-pass membrane protein</topology>
    </subcellularLocation>
</comment>
<dbReference type="CDD" id="cd01347">
    <property type="entry name" value="ligand_gated_channel"/>
    <property type="match status" value="1"/>
</dbReference>
<evidence type="ECO:0000256" key="10">
    <source>
        <dbReference type="ARBA" id="ARBA00023237"/>
    </source>
</evidence>
<dbReference type="InterPro" id="IPR011276">
    <property type="entry name" value="TonB_haem/Hb_rcpt"/>
</dbReference>
<keyword evidence="4 11" id="KW-1134">Transmembrane beta strand</keyword>
<dbReference type="Pfam" id="PF00593">
    <property type="entry name" value="TonB_dep_Rec_b-barrel"/>
    <property type="match status" value="1"/>
</dbReference>
<dbReference type="NCBIfam" id="TIGR01786">
    <property type="entry name" value="TonB-hemlactrns"/>
    <property type="match status" value="1"/>
</dbReference>
<evidence type="ECO:0000256" key="4">
    <source>
        <dbReference type="ARBA" id="ARBA00022452"/>
    </source>
</evidence>
<accession>A0ABT8SYK1</accession>
<feature type="chain" id="PRO_5046588065" evidence="15">
    <location>
        <begin position="24"/>
        <end position="750"/>
    </location>
</feature>
<dbReference type="InterPro" id="IPR010949">
    <property type="entry name" value="TonB_Hb/transfer/lactofer_rcpt"/>
</dbReference>
<dbReference type="PROSITE" id="PS52016">
    <property type="entry name" value="TONB_DEPENDENT_REC_3"/>
    <property type="match status" value="1"/>
</dbReference>
<dbReference type="PANTHER" id="PTHR30069">
    <property type="entry name" value="TONB-DEPENDENT OUTER MEMBRANE RECEPTOR"/>
    <property type="match status" value="1"/>
</dbReference>
<dbReference type="PROSITE" id="PS01156">
    <property type="entry name" value="TONB_DEPENDENT_REC_2"/>
    <property type="match status" value="1"/>
</dbReference>
<feature type="domain" description="TonB-dependent receptor plug" evidence="17">
    <location>
        <begin position="56"/>
        <end position="159"/>
    </location>
</feature>
<keyword evidence="19" id="KW-1185">Reference proteome</keyword>
<evidence type="ECO:0000256" key="12">
    <source>
        <dbReference type="PROSITE-ProRule" id="PRU10144"/>
    </source>
</evidence>
<feature type="compositionally biased region" description="Basic and acidic residues" evidence="14">
    <location>
        <begin position="264"/>
        <end position="274"/>
    </location>
</feature>
<dbReference type="NCBIfam" id="TIGR01785">
    <property type="entry name" value="TonB-hemin"/>
    <property type="match status" value="1"/>
</dbReference>
<evidence type="ECO:0000256" key="6">
    <source>
        <dbReference type="ARBA" id="ARBA00022729"/>
    </source>
</evidence>
<evidence type="ECO:0000313" key="19">
    <source>
        <dbReference type="Proteomes" id="UP001169006"/>
    </source>
</evidence>
<dbReference type="InterPro" id="IPR039426">
    <property type="entry name" value="TonB-dep_rcpt-like"/>
</dbReference>
<evidence type="ECO:0000256" key="9">
    <source>
        <dbReference type="ARBA" id="ARBA00023170"/>
    </source>
</evidence>
<dbReference type="EMBL" id="JAUKWQ010000003">
    <property type="protein sequence ID" value="MDO1583056.1"/>
    <property type="molecule type" value="Genomic_DNA"/>
</dbReference>
<evidence type="ECO:0000256" key="5">
    <source>
        <dbReference type="ARBA" id="ARBA00022692"/>
    </source>
</evidence>
<feature type="compositionally biased region" description="Polar residues" evidence="14">
    <location>
        <begin position="275"/>
        <end position="292"/>
    </location>
</feature>
<dbReference type="InterPro" id="IPR010917">
    <property type="entry name" value="TonB_rcpt_CS"/>
</dbReference>
<feature type="signal peptide" evidence="15">
    <location>
        <begin position="1"/>
        <end position="23"/>
    </location>
</feature>
<dbReference type="RefSeq" id="WP_302077212.1">
    <property type="nucleotide sequence ID" value="NZ_JAUKWQ010000003.1"/>
</dbReference>
<evidence type="ECO:0000313" key="18">
    <source>
        <dbReference type="EMBL" id="MDO1583056.1"/>
    </source>
</evidence>
<feature type="short sequence motif" description="TonB C-terminal box" evidence="12">
    <location>
        <begin position="733"/>
        <end position="750"/>
    </location>
</feature>
<keyword evidence="7 13" id="KW-0798">TonB box</keyword>
<reference evidence="18" key="2">
    <citation type="submission" date="2023-07" db="EMBL/GenBank/DDBJ databases">
        <authorList>
            <person name="Sun H."/>
        </authorList>
    </citation>
    <scope>NUCLEOTIDE SEQUENCE</scope>
    <source>
        <strain evidence="18">05753</strain>
    </source>
</reference>
<protein>
    <submittedName>
        <fullName evidence="18">TonB-dependent hemoglobin/transferrin/lactoferrin family receptor</fullName>
    </submittedName>
</protein>
<dbReference type="Proteomes" id="UP001169006">
    <property type="component" value="Unassembled WGS sequence"/>
</dbReference>
<keyword evidence="8 11" id="KW-0472">Membrane</keyword>
<evidence type="ECO:0000256" key="7">
    <source>
        <dbReference type="ARBA" id="ARBA00023077"/>
    </source>
</evidence>
<reference evidence="18" key="1">
    <citation type="journal article" date="2015" name="Int. J. Syst. Evol. Microbiol.">
        <title>Rhizobium oryzicola sp. nov., potential plant-growth-promoting endophytic bacteria isolated from rice roots.</title>
        <authorList>
            <person name="Zhang X.X."/>
            <person name="Gao J.S."/>
            <person name="Cao Y.H."/>
            <person name="Sheirdil R.A."/>
            <person name="Wang X.C."/>
            <person name="Zhang L."/>
        </authorList>
    </citation>
    <scope>NUCLEOTIDE SEQUENCE</scope>
    <source>
        <strain evidence="18">05753</strain>
    </source>
</reference>
<evidence type="ECO:0000256" key="13">
    <source>
        <dbReference type="RuleBase" id="RU003357"/>
    </source>
</evidence>
<evidence type="ECO:0000256" key="14">
    <source>
        <dbReference type="SAM" id="MobiDB-lite"/>
    </source>
</evidence>
<feature type="domain" description="TonB-dependent receptor-like beta-barrel" evidence="16">
    <location>
        <begin position="261"/>
        <end position="712"/>
    </location>
</feature>
<keyword evidence="3 11" id="KW-0813">Transport</keyword>
<evidence type="ECO:0000259" key="17">
    <source>
        <dbReference type="Pfam" id="PF07715"/>
    </source>
</evidence>
<dbReference type="PANTHER" id="PTHR30069:SF29">
    <property type="entry name" value="HEMOGLOBIN AND HEMOGLOBIN-HAPTOGLOBIN-BINDING PROTEIN 1-RELATED"/>
    <property type="match status" value="1"/>
</dbReference>
<dbReference type="Gene3D" id="2.170.130.10">
    <property type="entry name" value="TonB-dependent receptor, plug domain"/>
    <property type="match status" value="1"/>
</dbReference>
<keyword evidence="6 15" id="KW-0732">Signal</keyword>
<evidence type="ECO:0000256" key="1">
    <source>
        <dbReference type="ARBA" id="ARBA00004571"/>
    </source>
</evidence>
<dbReference type="InterPro" id="IPR037066">
    <property type="entry name" value="Plug_dom_sf"/>
</dbReference>
<dbReference type="SUPFAM" id="SSF56935">
    <property type="entry name" value="Porins"/>
    <property type="match status" value="1"/>
</dbReference>
<dbReference type="Pfam" id="PF07715">
    <property type="entry name" value="Plug"/>
    <property type="match status" value="1"/>
</dbReference>
<keyword evidence="9 18" id="KW-0675">Receptor</keyword>
<dbReference type="InterPro" id="IPR000531">
    <property type="entry name" value="Beta-barrel_TonB"/>
</dbReference>
<evidence type="ECO:0000256" key="8">
    <source>
        <dbReference type="ARBA" id="ARBA00023136"/>
    </source>
</evidence>
<feature type="region of interest" description="Disordered" evidence="14">
    <location>
        <begin position="264"/>
        <end position="294"/>
    </location>
</feature>
<dbReference type="Gene3D" id="2.40.170.20">
    <property type="entry name" value="TonB-dependent receptor, beta-barrel domain"/>
    <property type="match status" value="1"/>
</dbReference>
<dbReference type="InterPro" id="IPR012910">
    <property type="entry name" value="Plug_dom"/>
</dbReference>